<gene>
    <name evidence="2" type="ORF">ABIC20_002649</name>
</gene>
<dbReference type="Proteomes" id="UP001549119">
    <property type="component" value="Unassembled WGS sequence"/>
</dbReference>
<feature type="compositionally biased region" description="Basic and acidic residues" evidence="1">
    <location>
        <begin position="1"/>
        <end position="11"/>
    </location>
</feature>
<dbReference type="EMBL" id="JBEPNW010000002">
    <property type="protein sequence ID" value="MET3865340.1"/>
    <property type="molecule type" value="Genomic_DNA"/>
</dbReference>
<reference evidence="2 3" key="1">
    <citation type="submission" date="2024-06" db="EMBL/GenBank/DDBJ databases">
        <title>Genomics of switchgrass bacterial isolates.</title>
        <authorList>
            <person name="Shade A."/>
        </authorList>
    </citation>
    <scope>NUCLEOTIDE SEQUENCE [LARGE SCALE GENOMIC DNA]</scope>
    <source>
        <strain evidence="2 3">PvP084</strain>
    </source>
</reference>
<evidence type="ECO:0000313" key="2">
    <source>
        <dbReference type="EMBL" id="MET3865340.1"/>
    </source>
</evidence>
<organism evidence="2 3">
    <name type="scientific">Methylobacterium radiotolerans</name>
    <dbReference type="NCBI Taxonomy" id="31998"/>
    <lineage>
        <taxon>Bacteria</taxon>
        <taxon>Pseudomonadati</taxon>
        <taxon>Pseudomonadota</taxon>
        <taxon>Alphaproteobacteria</taxon>
        <taxon>Hyphomicrobiales</taxon>
        <taxon>Methylobacteriaceae</taxon>
        <taxon>Methylobacterium</taxon>
    </lineage>
</organism>
<dbReference type="RefSeq" id="WP_209650900.1">
    <property type="nucleotide sequence ID" value="NZ_JBEPNV010000001.1"/>
</dbReference>
<dbReference type="SUPFAM" id="SSF57938">
    <property type="entry name" value="DnaJ/Hsp40 cysteine-rich domain"/>
    <property type="match status" value="1"/>
</dbReference>
<protein>
    <submittedName>
        <fullName evidence="2">Primosomal protein N</fullName>
    </submittedName>
</protein>
<comment type="caution">
    <text evidence="2">The sequence shown here is derived from an EMBL/GenBank/DDBJ whole genome shotgun (WGS) entry which is preliminary data.</text>
</comment>
<sequence>MAEADPRKPGDEAPPGTPGTGENLCRTCGGTGKVADAQCSECRGTGMVTTGIGGA</sequence>
<accession>A0ABV2NFU9</accession>
<feature type="region of interest" description="Disordered" evidence="1">
    <location>
        <begin position="1"/>
        <end position="23"/>
    </location>
</feature>
<dbReference type="InterPro" id="IPR036410">
    <property type="entry name" value="HSP_DnaJ_Cys-rich_dom_sf"/>
</dbReference>
<evidence type="ECO:0000313" key="3">
    <source>
        <dbReference type="Proteomes" id="UP001549119"/>
    </source>
</evidence>
<proteinExistence type="predicted"/>
<dbReference type="Gene3D" id="6.20.20.10">
    <property type="match status" value="1"/>
</dbReference>
<keyword evidence="3" id="KW-1185">Reference proteome</keyword>
<evidence type="ECO:0000256" key="1">
    <source>
        <dbReference type="SAM" id="MobiDB-lite"/>
    </source>
</evidence>
<name>A0ABV2NFU9_9HYPH</name>